<dbReference type="SUPFAM" id="SSF55307">
    <property type="entry name" value="Tubulin C-terminal domain-like"/>
    <property type="match status" value="1"/>
</dbReference>
<organism evidence="16 17">
    <name type="scientific">Naegleria fowleri</name>
    <name type="common">Brain eating amoeba</name>
    <dbReference type="NCBI Taxonomy" id="5763"/>
    <lineage>
        <taxon>Eukaryota</taxon>
        <taxon>Discoba</taxon>
        <taxon>Heterolobosea</taxon>
        <taxon>Tetramitia</taxon>
        <taxon>Eutetramitia</taxon>
        <taxon>Vahlkampfiidae</taxon>
        <taxon>Naegleria</taxon>
    </lineage>
</organism>
<dbReference type="SUPFAM" id="SSF52490">
    <property type="entry name" value="Tubulin nucleotide-binding domain-like"/>
    <property type="match status" value="1"/>
</dbReference>
<dbReference type="InterPro" id="IPR036525">
    <property type="entry name" value="Tubulin/FtsZ_GTPase_sf"/>
</dbReference>
<evidence type="ECO:0000256" key="13">
    <source>
        <dbReference type="ARBA" id="ARBA00046149"/>
    </source>
</evidence>
<dbReference type="PRINTS" id="PR01161">
    <property type="entry name" value="TUBULIN"/>
</dbReference>
<dbReference type="GO" id="GO:0005634">
    <property type="term" value="C:nucleus"/>
    <property type="evidence" value="ECO:0007669"/>
    <property type="project" value="UniProtKB-SubCell"/>
</dbReference>
<evidence type="ECO:0000256" key="2">
    <source>
        <dbReference type="ARBA" id="ARBA00004123"/>
    </source>
</evidence>
<dbReference type="EMBL" id="VFQX01000027">
    <property type="protein sequence ID" value="KAF0979288.1"/>
    <property type="molecule type" value="Genomic_DNA"/>
</dbReference>
<dbReference type="FunFam" id="3.40.50.1440:FF:000021">
    <property type="entry name" value="Tubulin delta chain"/>
    <property type="match status" value="1"/>
</dbReference>
<dbReference type="GO" id="GO:0005814">
    <property type="term" value="C:centriole"/>
    <property type="evidence" value="ECO:0007669"/>
    <property type="project" value="UniProtKB-SubCell"/>
</dbReference>
<evidence type="ECO:0000256" key="8">
    <source>
        <dbReference type="ARBA" id="ARBA00022794"/>
    </source>
</evidence>
<comment type="caution">
    <text evidence="16">The sequence shown here is derived from an EMBL/GenBank/DDBJ whole genome shotgun (WGS) entry which is preliminary data.</text>
</comment>
<dbReference type="Pfam" id="PF00091">
    <property type="entry name" value="Tubulin"/>
    <property type="match status" value="1"/>
</dbReference>
<dbReference type="InterPro" id="IPR017975">
    <property type="entry name" value="Tubulin_CS"/>
</dbReference>
<evidence type="ECO:0000256" key="10">
    <source>
        <dbReference type="ARBA" id="ARBA00023242"/>
    </source>
</evidence>
<accession>A0A6A5C035</accession>
<dbReference type="PANTHER" id="PTHR11588">
    <property type="entry name" value="TUBULIN"/>
    <property type="match status" value="1"/>
</dbReference>
<dbReference type="GO" id="GO:0007017">
    <property type="term" value="P:microtubule-based process"/>
    <property type="evidence" value="ECO:0007669"/>
    <property type="project" value="InterPro"/>
</dbReference>
<keyword evidence="17" id="KW-1185">Reference proteome</keyword>
<dbReference type="OrthoDB" id="10250004at2759"/>
<name>A0A6A5C035_NAEFO</name>
<comment type="function">
    <text evidence="13">Acts as a positive regulator of hedgehog signaling and regulates ciliary function.</text>
</comment>
<dbReference type="InterPro" id="IPR000217">
    <property type="entry name" value="Tubulin"/>
</dbReference>
<comment type="similarity">
    <text evidence="4 14">Belongs to the tubulin family.</text>
</comment>
<comment type="subcellular location">
    <subcellularLocation>
        <location evidence="3">Cell projection</location>
        <location evidence="3">Cilium</location>
    </subcellularLocation>
    <subcellularLocation>
        <location evidence="1">Cytoplasm</location>
        <location evidence="1">Cytoskeleton</location>
        <location evidence="1">Microtubule organizing center</location>
        <location evidence="1">Centrosome</location>
        <location evidence="1">Centriole</location>
    </subcellularLocation>
    <subcellularLocation>
        <location evidence="2">Nucleus</location>
    </subcellularLocation>
</comment>
<dbReference type="InterPro" id="IPR003008">
    <property type="entry name" value="Tubulin_FtsZ_GTPase"/>
</dbReference>
<feature type="domain" description="Tubulin/FtsZ GTPase" evidence="15">
    <location>
        <begin position="58"/>
        <end position="259"/>
    </location>
</feature>
<dbReference type="VEuPathDB" id="AmoebaDB:NF0119010"/>
<reference evidence="16 17" key="1">
    <citation type="journal article" date="2019" name="Sci. Rep.">
        <title>Nanopore sequencing improves the draft genome of the human pathogenic amoeba Naegleria fowleri.</title>
        <authorList>
            <person name="Liechti N."/>
            <person name="Schurch N."/>
            <person name="Bruggmann R."/>
            <person name="Wittwer M."/>
        </authorList>
    </citation>
    <scope>NUCLEOTIDE SEQUENCE [LARGE SCALE GENOMIC DNA]</scope>
    <source>
        <strain evidence="16 17">ATCC 30894</strain>
    </source>
</reference>
<dbReference type="GO" id="GO:0005200">
    <property type="term" value="F:structural constituent of cytoskeleton"/>
    <property type="evidence" value="ECO:0007669"/>
    <property type="project" value="InterPro"/>
</dbReference>
<gene>
    <name evidence="16" type="ORF">FDP41_001631</name>
</gene>
<dbReference type="GeneID" id="68108849"/>
<dbReference type="VEuPathDB" id="AmoebaDB:NfTy_054280"/>
<proteinExistence type="inferred from homology"/>
<dbReference type="OMA" id="ACHPEYK"/>
<dbReference type="Gene3D" id="3.40.50.1440">
    <property type="entry name" value="Tubulin/FtsZ, GTPase domain"/>
    <property type="match status" value="1"/>
</dbReference>
<dbReference type="SMART" id="SM00864">
    <property type="entry name" value="Tubulin"/>
    <property type="match status" value="1"/>
</dbReference>
<evidence type="ECO:0000259" key="15">
    <source>
        <dbReference type="SMART" id="SM00864"/>
    </source>
</evidence>
<dbReference type="GO" id="GO:0030030">
    <property type="term" value="P:cell projection organization"/>
    <property type="evidence" value="ECO:0007669"/>
    <property type="project" value="UniProtKB-KW"/>
</dbReference>
<evidence type="ECO:0000256" key="1">
    <source>
        <dbReference type="ARBA" id="ARBA00004114"/>
    </source>
</evidence>
<keyword evidence="6 14" id="KW-0493">Microtubule</keyword>
<sequence>MSNNIITLQIGQCGNQVGHSFFKALSSQMIQKKTSSTMVGTQSILHEETILPFGDGALDCFFRPNTSNPGDPMVARAVLVDMEPKVIQQTLNQTNRRAEGNLFEYSVDNTFHKQSGSANNWAYGFNFHGPNCADAIMDIVRKEAEHCDGLSGFMLFQSMAGGTGSGLGCFISEGLRDEFPHSFICNQVVWPHETGEVIVQNYNTLLTLQKLYEVSDGIYIFKNDQLDLTCKRLMGIPSPSFNDMNKVIADHLTCLTLPSYHSNNPEQECQLLFDPIQHLCSHPAYKILNSRIIPHISSKIKDYSVFRWEGLLKHLHQMLIADAPIEECINWRLNATDKRWFSLINRSISNLMILRGKEISTIPADSVSPFFNKNIYSSFLHPREAMKVCLNENPAGFNGFEKTAYLLSNCQSIVSPLEKVISKAFQMFNAGAYLHPYNKYKVGKEEMEEMFIRTEQVLFDYKNV</sequence>
<dbReference type="VEuPathDB" id="AmoebaDB:NF0119000"/>
<dbReference type="CDD" id="cd02189">
    <property type="entry name" value="delta_zeta_tubulin-like"/>
    <property type="match status" value="1"/>
</dbReference>
<evidence type="ECO:0000256" key="12">
    <source>
        <dbReference type="ARBA" id="ARBA00030594"/>
    </source>
</evidence>
<keyword evidence="7 14" id="KW-0547">Nucleotide-binding</keyword>
<evidence type="ECO:0000256" key="14">
    <source>
        <dbReference type="RuleBase" id="RU000352"/>
    </source>
</evidence>
<evidence type="ECO:0000313" key="16">
    <source>
        <dbReference type="EMBL" id="KAF0979288.1"/>
    </source>
</evidence>
<keyword evidence="10" id="KW-0539">Nucleus</keyword>
<dbReference type="PRINTS" id="PR01224">
    <property type="entry name" value="DELTATUBULIN"/>
</dbReference>
<dbReference type="InterPro" id="IPR002967">
    <property type="entry name" value="Delta_tubulin"/>
</dbReference>
<evidence type="ECO:0000256" key="6">
    <source>
        <dbReference type="ARBA" id="ARBA00022701"/>
    </source>
</evidence>
<keyword evidence="11" id="KW-0966">Cell projection</keyword>
<evidence type="ECO:0000256" key="11">
    <source>
        <dbReference type="ARBA" id="ARBA00023273"/>
    </source>
</evidence>
<dbReference type="InterPro" id="IPR008280">
    <property type="entry name" value="Tub_FtsZ_C"/>
</dbReference>
<evidence type="ECO:0000256" key="7">
    <source>
        <dbReference type="ARBA" id="ARBA00022741"/>
    </source>
</evidence>
<evidence type="ECO:0000256" key="4">
    <source>
        <dbReference type="ARBA" id="ARBA00009636"/>
    </source>
</evidence>
<dbReference type="Proteomes" id="UP000444721">
    <property type="component" value="Unassembled WGS sequence"/>
</dbReference>
<dbReference type="VEuPathDB" id="AmoebaDB:FDP41_001631"/>
<dbReference type="RefSeq" id="XP_044564001.1">
    <property type="nucleotide sequence ID" value="XM_044704737.1"/>
</dbReference>
<dbReference type="GO" id="GO:0005525">
    <property type="term" value="F:GTP binding"/>
    <property type="evidence" value="ECO:0007669"/>
    <property type="project" value="UniProtKB-UniRule"/>
</dbReference>
<keyword evidence="8" id="KW-0970">Cilium biogenesis/degradation</keyword>
<dbReference type="AlphaFoldDB" id="A0A6A5C035"/>
<evidence type="ECO:0000256" key="3">
    <source>
        <dbReference type="ARBA" id="ARBA00004138"/>
    </source>
</evidence>
<evidence type="ECO:0000313" key="17">
    <source>
        <dbReference type="Proteomes" id="UP000444721"/>
    </source>
</evidence>
<keyword evidence="9 14" id="KW-0342">GTP-binding</keyword>
<dbReference type="PROSITE" id="PS00227">
    <property type="entry name" value="TUBULIN"/>
    <property type="match status" value="1"/>
</dbReference>
<evidence type="ECO:0000256" key="5">
    <source>
        <dbReference type="ARBA" id="ARBA00014184"/>
    </source>
</evidence>
<dbReference type="GO" id="GO:0005874">
    <property type="term" value="C:microtubule"/>
    <property type="evidence" value="ECO:0007669"/>
    <property type="project" value="UniProtKB-KW"/>
</dbReference>
<evidence type="ECO:0000256" key="9">
    <source>
        <dbReference type="ARBA" id="ARBA00023134"/>
    </source>
</evidence>
<dbReference type="GO" id="GO:0005929">
    <property type="term" value="C:cilium"/>
    <property type="evidence" value="ECO:0007669"/>
    <property type="project" value="UniProtKB-SubCell"/>
</dbReference>
<protein>
    <recommendedName>
        <fullName evidence="5">Tubulin delta chain</fullName>
    </recommendedName>
    <alternativeName>
        <fullName evidence="12">Delta-tubulin</fullName>
    </alternativeName>
</protein>